<dbReference type="PROSITE" id="PS50097">
    <property type="entry name" value="BTB"/>
    <property type="match status" value="1"/>
</dbReference>
<feature type="domain" description="BTB" evidence="1">
    <location>
        <begin position="17"/>
        <end position="98"/>
    </location>
</feature>
<comment type="caution">
    <text evidence="2">The sequence shown here is derived from an EMBL/GenBank/DDBJ whole genome shotgun (WGS) entry which is preliminary data.</text>
</comment>
<dbReference type="Gene3D" id="3.30.710.10">
    <property type="entry name" value="Potassium Channel Kv1.1, Chain A"/>
    <property type="match status" value="1"/>
</dbReference>
<dbReference type="InterPro" id="IPR011333">
    <property type="entry name" value="SKP1/BTB/POZ_sf"/>
</dbReference>
<dbReference type="AlphaFoldDB" id="A0AAD6ZLU6"/>
<name>A0AAD6ZLU6_9AGAR</name>
<sequence>MATVPENYHPAFSDPTADVVLQSLAGTMYRVHSFTLRNTSGFFRTMLSLPQPNDTKVPYEIPVGEKDLVLERVLRMMCGLELPRWTSFDEVEAVLELIEKWDAPGPLSVVRTAITAPLFADDPLRVYVLTTHFGWAEESAAVLPHTLKLQLLSGSHDDVLCRLSSRGLLSLISFHDRCKTRFRDALDGTDLFAAGNEEPRQCGCGKRRDNFPWRALKAKLLSEFDRRPLGDHILVDMAGWPESALCWGAKCACGSLYYDQVSTVANIKESIKNAIGPAEDAM</sequence>
<gene>
    <name evidence="2" type="ORF">DFH08DRAFT_1084760</name>
</gene>
<accession>A0AAD6ZLU6</accession>
<evidence type="ECO:0000313" key="3">
    <source>
        <dbReference type="Proteomes" id="UP001218218"/>
    </source>
</evidence>
<protein>
    <recommendedName>
        <fullName evidence="1">BTB domain-containing protein</fullName>
    </recommendedName>
</protein>
<dbReference type="InterPro" id="IPR000210">
    <property type="entry name" value="BTB/POZ_dom"/>
</dbReference>
<organism evidence="2 3">
    <name type="scientific">Mycena albidolilacea</name>
    <dbReference type="NCBI Taxonomy" id="1033008"/>
    <lineage>
        <taxon>Eukaryota</taxon>
        <taxon>Fungi</taxon>
        <taxon>Dikarya</taxon>
        <taxon>Basidiomycota</taxon>
        <taxon>Agaricomycotina</taxon>
        <taxon>Agaricomycetes</taxon>
        <taxon>Agaricomycetidae</taxon>
        <taxon>Agaricales</taxon>
        <taxon>Marasmiineae</taxon>
        <taxon>Mycenaceae</taxon>
        <taxon>Mycena</taxon>
    </lineage>
</organism>
<proteinExistence type="predicted"/>
<dbReference type="Proteomes" id="UP001218218">
    <property type="component" value="Unassembled WGS sequence"/>
</dbReference>
<evidence type="ECO:0000259" key="1">
    <source>
        <dbReference type="PROSITE" id="PS50097"/>
    </source>
</evidence>
<dbReference type="EMBL" id="JARIHO010000041">
    <property type="protein sequence ID" value="KAJ7327626.1"/>
    <property type="molecule type" value="Genomic_DNA"/>
</dbReference>
<evidence type="ECO:0000313" key="2">
    <source>
        <dbReference type="EMBL" id="KAJ7327626.1"/>
    </source>
</evidence>
<reference evidence="2" key="1">
    <citation type="submission" date="2023-03" db="EMBL/GenBank/DDBJ databases">
        <title>Massive genome expansion in bonnet fungi (Mycena s.s.) driven by repeated elements and novel gene families across ecological guilds.</title>
        <authorList>
            <consortium name="Lawrence Berkeley National Laboratory"/>
            <person name="Harder C.B."/>
            <person name="Miyauchi S."/>
            <person name="Viragh M."/>
            <person name="Kuo A."/>
            <person name="Thoen E."/>
            <person name="Andreopoulos B."/>
            <person name="Lu D."/>
            <person name="Skrede I."/>
            <person name="Drula E."/>
            <person name="Henrissat B."/>
            <person name="Morin E."/>
            <person name="Kohler A."/>
            <person name="Barry K."/>
            <person name="LaButti K."/>
            <person name="Morin E."/>
            <person name="Salamov A."/>
            <person name="Lipzen A."/>
            <person name="Mereny Z."/>
            <person name="Hegedus B."/>
            <person name="Baldrian P."/>
            <person name="Stursova M."/>
            <person name="Weitz H."/>
            <person name="Taylor A."/>
            <person name="Grigoriev I.V."/>
            <person name="Nagy L.G."/>
            <person name="Martin F."/>
            <person name="Kauserud H."/>
        </authorList>
    </citation>
    <scope>NUCLEOTIDE SEQUENCE</scope>
    <source>
        <strain evidence="2">CBHHK002</strain>
    </source>
</reference>
<keyword evidence="3" id="KW-1185">Reference proteome</keyword>